<keyword evidence="10" id="KW-1185">Reference proteome</keyword>
<dbReference type="PROSITE" id="PS00330">
    <property type="entry name" value="HEMOLYSIN_CALCIUM"/>
    <property type="match status" value="10"/>
</dbReference>
<evidence type="ECO:0000256" key="1">
    <source>
        <dbReference type="ARBA" id="ARBA00004370"/>
    </source>
</evidence>
<protein>
    <recommendedName>
        <fullName evidence="11">Calcium-binding protein</fullName>
    </recommendedName>
</protein>
<dbReference type="GO" id="GO:0005509">
    <property type="term" value="F:calcium ion binding"/>
    <property type="evidence" value="ECO:0007669"/>
    <property type="project" value="InterPro"/>
</dbReference>
<dbReference type="Gene3D" id="2.150.10.10">
    <property type="entry name" value="Serralysin-like metalloprotease, C-terminal"/>
    <property type="match status" value="7"/>
</dbReference>
<evidence type="ECO:0000313" key="9">
    <source>
        <dbReference type="EMBL" id="RJG57285.1"/>
    </source>
</evidence>
<dbReference type="EMBL" id="QVRA01000002">
    <property type="protein sequence ID" value="RJG57285.1"/>
    <property type="molecule type" value="Genomic_DNA"/>
</dbReference>
<dbReference type="PRINTS" id="PR00313">
    <property type="entry name" value="CABNDNGRPT"/>
</dbReference>
<dbReference type="PRINTS" id="PR01488">
    <property type="entry name" value="RTXTOXINA"/>
</dbReference>
<gene>
    <name evidence="9" type="ORF">D0Z70_03505</name>
</gene>
<keyword evidence="7" id="KW-0472">Membrane</keyword>
<evidence type="ECO:0000313" key="10">
    <source>
        <dbReference type="Proteomes" id="UP000283469"/>
    </source>
</evidence>
<evidence type="ECO:0000256" key="7">
    <source>
        <dbReference type="ARBA" id="ARBA00023136"/>
    </source>
</evidence>
<dbReference type="PANTHER" id="PTHR38340:SF1">
    <property type="entry name" value="S-LAYER PROTEIN"/>
    <property type="match status" value="1"/>
</dbReference>
<keyword evidence="6" id="KW-0843">Virulence</keyword>
<dbReference type="InterPro" id="IPR003995">
    <property type="entry name" value="RTX_toxin_determinant-A"/>
</dbReference>
<dbReference type="InterPro" id="IPR050557">
    <property type="entry name" value="RTX_toxin/Mannuronan_C5-epim"/>
</dbReference>
<sequence length="829" mass="84947">MFWEEYSRGIYGSGSRTMSSIGYGLYLDRESNTFEIAVNYDIPGYDDPETGEQFYSTSWNYSFSDQFGGGGTGNWGAPSSETVIIYMGFPSGEDVSDGTLTFYAQNDFSGVNISMTLHILNAGMARTDKVILGTTASEIILSGYGADVLRGYAGDDYLDSGDGDDILEGGDGNDQLRGGAGNDIMTGGIGDDEYMVDSASDVVVETSNGGASDYVIASVNYTLSPHVEALSLVGDARNGFGNEQNNDIYGNSAVNILEGRGGNDRLYGNEGNDTLKGGNGNDSLDGGTGKDVMEGGLGNDQYVIDRADDGIVELAGQGVDEARILGVATYILGANVENMTNIGNLAIFTGIGNSLANTMWGNSQTDNFLGMVGNDTLMGMAGNDRLEGGAGADTLNGGDGIDIASYANATSGVTANLLTNTGTRGEANGDTFLSIEGLTGSAFDDVLTGDAGGNRLTGGAGNDILRGGDGDDWLAGGAGADRLEGDAGEDGVTYDTSLAGVTINLLTQSVSGGDAQGDTLISISRAEGSNFADALTGTNGDNWLFGRAGNDVINGLDGADIIRGGAGADIMNGGLGNDTLDYTGSSAGVIVNLATQTGSGGDANGDTFTGFERVKGTAFADTLTGDSGANVLNGGAGIDTLSGGDGNDTIIGGAGTDVMDGGAGIDTLSYAGSTESVYISMGANFGYFEAAGDSFVNFENLVGGSARDYLYGDDNNNRIEGGAGNDWLGGFAGNDTLYGGADSDIFLFEWGHDVERIMDFVPGASSGDALFINLGEPFDTFEEVMAVGAQVGANTVFTFLPGQSLILNGVSMSSLTEQDFVFPVPEEFF</sequence>
<proteinExistence type="predicted"/>
<dbReference type="Proteomes" id="UP000283469">
    <property type="component" value="Unassembled WGS sequence"/>
</dbReference>
<evidence type="ECO:0000256" key="3">
    <source>
        <dbReference type="ARBA" id="ARBA00022525"/>
    </source>
</evidence>
<dbReference type="Pfam" id="PF00353">
    <property type="entry name" value="HemolysinCabind"/>
    <property type="match status" value="8"/>
</dbReference>
<keyword evidence="4" id="KW-0800">Toxin</keyword>
<reference evidence="9 10" key="1">
    <citation type="submission" date="2018-08" db="EMBL/GenBank/DDBJ databases">
        <title>Sphingobium sp. EO9.</title>
        <authorList>
            <person name="Park Y."/>
            <person name="Kim K.H."/>
            <person name="Jeon C.O."/>
        </authorList>
    </citation>
    <scope>NUCLEOTIDE SEQUENCE [LARGE SCALE GENOMIC DNA]</scope>
    <source>
        <strain evidence="9 10">EO9</strain>
    </source>
</reference>
<organism evidence="9 10">
    <name type="scientific">Sphingobium terrigena</name>
    <dbReference type="NCBI Taxonomy" id="2304063"/>
    <lineage>
        <taxon>Bacteria</taxon>
        <taxon>Pseudomonadati</taxon>
        <taxon>Pseudomonadota</taxon>
        <taxon>Alphaproteobacteria</taxon>
        <taxon>Sphingomonadales</taxon>
        <taxon>Sphingomonadaceae</taxon>
        <taxon>Sphingobium</taxon>
    </lineage>
</organism>
<dbReference type="InterPro" id="IPR011049">
    <property type="entry name" value="Serralysin-like_metalloprot_C"/>
</dbReference>
<dbReference type="PANTHER" id="PTHR38340">
    <property type="entry name" value="S-LAYER PROTEIN"/>
    <property type="match status" value="1"/>
</dbReference>
<evidence type="ECO:0000256" key="5">
    <source>
        <dbReference type="ARBA" id="ARBA00022737"/>
    </source>
</evidence>
<accession>A0A418YXE6</accession>
<dbReference type="SUPFAM" id="SSF51120">
    <property type="entry name" value="beta-Roll"/>
    <property type="match status" value="6"/>
</dbReference>
<evidence type="ECO:0008006" key="11">
    <source>
        <dbReference type="Google" id="ProtNLM"/>
    </source>
</evidence>
<evidence type="ECO:0000256" key="4">
    <source>
        <dbReference type="ARBA" id="ARBA00022656"/>
    </source>
</evidence>
<evidence type="ECO:0000256" key="8">
    <source>
        <dbReference type="SAM" id="MobiDB-lite"/>
    </source>
</evidence>
<evidence type="ECO:0000256" key="6">
    <source>
        <dbReference type="ARBA" id="ARBA00023026"/>
    </source>
</evidence>
<keyword evidence="3" id="KW-0964">Secreted</keyword>
<dbReference type="InterPro" id="IPR018511">
    <property type="entry name" value="Hemolysin-typ_Ca-bd_CS"/>
</dbReference>
<dbReference type="GO" id="GO:0016020">
    <property type="term" value="C:membrane"/>
    <property type="evidence" value="ECO:0007669"/>
    <property type="project" value="UniProtKB-SubCell"/>
</dbReference>
<dbReference type="InterPro" id="IPR001343">
    <property type="entry name" value="Hemolysn_Ca-bd"/>
</dbReference>
<comment type="subcellular location">
    <subcellularLocation>
        <location evidence="1">Membrane</location>
    </subcellularLocation>
    <subcellularLocation>
        <location evidence="2">Secreted</location>
    </subcellularLocation>
</comment>
<name>A0A418YXE6_9SPHN</name>
<dbReference type="OrthoDB" id="9342475at2"/>
<feature type="region of interest" description="Disordered" evidence="8">
    <location>
        <begin position="265"/>
        <end position="291"/>
    </location>
</feature>
<evidence type="ECO:0000256" key="2">
    <source>
        <dbReference type="ARBA" id="ARBA00004613"/>
    </source>
</evidence>
<dbReference type="GO" id="GO:0090729">
    <property type="term" value="F:toxin activity"/>
    <property type="evidence" value="ECO:0007669"/>
    <property type="project" value="UniProtKB-KW"/>
</dbReference>
<dbReference type="AlphaFoldDB" id="A0A418YXE6"/>
<keyword evidence="5" id="KW-0677">Repeat</keyword>
<dbReference type="GO" id="GO:0005576">
    <property type="term" value="C:extracellular region"/>
    <property type="evidence" value="ECO:0007669"/>
    <property type="project" value="UniProtKB-SubCell"/>
</dbReference>
<comment type="caution">
    <text evidence="9">The sequence shown here is derived from an EMBL/GenBank/DDBJ whole genome shotgun (WGS) entry which is preliminary data.</text>
</comment>